<organism evidence="3 4">
    <name type="scientific">Desulfosudis oleivorans (strain DSM 6200 / JCM 39069 / Hxd3)</name>
    <name type="common">Desulfococcus oleovorans</name>
    <dbReference type="NCBI Taxonomy" id="96561"/>
    <lineage>
        <taxon>Bacteria</taxon>
        <taxon>Pseudomonadati</taxon>
        <taxon>Thermodesulfobacteriota</taxon>
        <taxon>Desulfobacteria</taxon>
        <taxon>Desulfobacterales</taxon>
        <taxon>Desulfosudaceae</taxon>
        <taxon>Desulfosudis</taxon>
    </lineage>
</organism>
<dbReference type="AlphaFoldDB" id="A9A0S6"/>
<dbReference type="STRING" id="96561.Dole_1747"/>
<dbReference type="Gene3D" id="1.10.287.110">
    <property type="entry name" value="DnaJ domain"/>
    <property type="match status" value="1"/>
</dbReference>
<dbReference type="SUPFAM" id="SSF46565">
    <property type="entry name" value="Chaperone J-domain"/>
    <property type="match status" value="1"/>
</dbReference>
<dbReference type="InterPro" id="IPR001623">
    <property type="entry name" value="DnaJ_domain"/>
</dbReference>
<keyword evidence="1" id="KW-0472">Membrane</keyword>
<name>A9A0S6_DESOH</name>
<dbReference type="eggNOG" id="COG1076">
    <property type="taxonomic scope" value="Bacteria"/>
</dbReference>
<evidence type="ECO:0000256" key="1">
    <source>
        <dbReference type="SAM" id="Phobius"/>
    </source>
</evidence>
<keyword evidence="1" id="KW-0812">Transmembrane</keyword>
<gene>
    <name evidence="3" type="ordered locus">Dole_1747</name>
</gene>
<dbReference type="EMBL" id="CP000859">
    <property type="protein sequence ID" value="ABW67551.1"/>
    <property type="molecule type" value="Genomic_DNA"/>
</dbReference>
<dbReference type="PRINTS" id="PR00625">
    <property type="entry name" value="JDOMAIN"/>
</dbReference>
<dbReference type="InterPro" id="IPR007791">
    <property type="entry name" value="DjlA_N"/>
</dbReference>
<dbReference type="CDD" id="cd07316">
    <property type="entry name" value="terB_like_DjlA"/>
    <property type="match status" value="1"/>
</dbReference>
<reference evidence="3 4" key="1">
    <citation type="submission" date="2007-10" db="EMBL/GenBank/DDBJ databases">
        <title>Complete sequence of Desulfococcus oleovorans Hxd3.</title>
        <authorList>
            <consortium name="US DOE Joint Genome Institute"/>
            <person name="Copeland A."/>
            <person name="Lucas S."/>
            <person name="Lapidus A."/>
            <person name="Barry K."/>
            <person name="Glavina del Rio T."/>
            <person name="Dalin E."/>
            <person name="Tice H."/>
            <person name="Pitluck S."/>
            <person name="Kiss H."/>
            <person name="Brettin T."/>
            <person name="Bruce D."/>
            <person name="Detter J.C."/>
            <person name="Han C."/>
            <person name="Schmutz J."/>
            <person name="Larimer F."/>
            <person name="Land M."/>
            <person name="Hauser L."/>
            <person name="Kyrpides N."/>
            <person name="Kim E."/>
            <person name="Wawrik B."/>
            <person name="Richardson P."/>
        </authorList>
    </citation>
    <scope>NUCLEOTIDE SEQUENCE [LARGE SCALE GENOMIC DNA]</scope>
    <source>
        <strain evidence="4">DSM 6200 / JCM 39069 / Hxd3</strain>
    </source>
</reference>
<feature type="domain" description="J" evidence="2">
    <location>
        <begin position="186"/>
        <end position="250"/>
    </location>
</feature>
<dbReference type="Pfam" id="PF05099">
    <property type="entry name" value="TerB"/>
    <property type="match status" value="1"/>
</dbReference>
<accession>A9A0S6</accession>
<evidence type="ECO:0000259" key="2">
    <source>
        <dbReference type="PROSITE" id="PS50076"/>
    </source>
</evidence>
<dbReference type="Pfam" id="PF00226">
    <property type="entry name" value="DnaJ"/>
    <property type="match status" value="1"/>
</dbReference>
<dbReference type="SMART" id="SM00271">
    <property type="entry name" value="DnaJ"/>
    <property type="match status" value="1"/>
</dbReference>
<dbReference type="KEGG" id="dol:Dole_1747"/>
<evidence type="ECO:0000313" key="3">
    <source>
        <dbReference type="EMBL" id="ABW67551.1"/>
    </source>
</evidence>
<protein>
    <submittedName>
        <fullName evidence="3">Heat shock protein DnaJ domain protein</fullName>
    </submittedName>
</protein>
<dbReference type="SUPFAM" id="SSF158682">
    <property type="entry name" value="TerB-like"/>
    <property type="match status" value="1"/>
</dbReference>
<dbReference type="RefSeq" id="WP_012175167.1">
    <property type="nucleotide sequence ID" value="NC_009943.1"/>
</dbReference>
<dbReference type="InterPro" id="IPR029024">
    <property type="entry name" value="TerB-like"/>
</dbReference>
<keyword evidence="4" id="KW-1185">Reference proteome</keyword>
<feature type="transmembrane region" description="Helical" evidence="1">
    <location>
        <begin position="12"/>
        <end position="32"/>
    </location>
</feature>
<keyword evidence="1" id="KW-1133">Transmembrane helix</keyword>
<proteinExistence type="predicted"/>
<dbReference type="CDD" id="cd06257">
    <property type="entry name" value="DnaJ"/>
    <property type="match status" value="1"/>
</dbReference>
<dbReference type="Gene3D" id="1.10.3680.10">
    <property type="entry name" value="TerB-like"/>
    <property type="match status" value="1"/>
</dbReference>
<dbReference type="OrthoDB" id="9779889at2"/>
<dbReference type="PROSITE" id="PS50076">
    <property type="entry name" value="DNAJ_2"/>
    <property type="match status" value="1"/>
</dbReference>
<sequence>MSWIGKMVGGTLGFALGGPVGAILGGVFGHAFDTKEERALSGGGPTLLSPEEEAQMTFFVAGFSMLAKLAAVDGRVTKEEMEAVQRFMAQDLSMTEKNQQVAFRIFRQAAASSNTFDQFARQFHERFADKPELLDLMLDILLRVSLADGHISPDEEALIQSAARIFQYSEAAYSRIKERYVKSSDSVYAVLKSERSNTDEEIKKQYRKLVSEFHPDKIASKGLPDEFTAFAAEKFREIHEAYETIRRERGF</sequence>
<dbReference type="HOGENOM" id="CLU_066221_2_0_7"/>
<dbReference type="PANTHER" id="PTHR24074">
    <property type="entry name" value="CO-CHAPERONE PROTEIN DJLA"/>
    <property type="match status" value="1"/>
</dbReference>
<dbReference type="InterPro" id="IPR036869">
    <property type="entry name" value="J_dom_sf"/>
</dbReference>
<dbReference type="InterPro" id="IPR050817">
    <property type="entry name" value="DjlA_DnaK_co-chaperone"/>
</dbReference>
<dbReference type="Proteomes" id="UP000008561">
    <property type="component" value="Chromosome"/>
</dbReference>
<evidence type="ECO:0000313" key="4">
    <source>
        <dbReference type="Proteomes" id="UP000008561"/>
    </source>
</evidence>
<keyword evidence="3" id="KW-0346">Stress response</keyword>